<keyword evidence="4" id="KW-1015">Disulfide bond</keyword>
<sequence>QQLVESVDVCSQSSSITRYAQPLTHSMNSFTLFCLLSLAVASCSGLKCRVCDNAEWCQDPSTLNCTYGTVKDACDCCDVCGQGPGEVCGGPWDIKGRCGVGLKCQKKKNNEGICIVQRGKI</sequence>
<evidence type="ECO:0000313" key="7">
    <source>
        <dbReference type="EMBL" id="KAK8733135.1"/>
    </source>
</evidence>
<evidence type="ECO:0000313" key="8">
    <source>
        <dbReference type="Proteomes" id="UP001445076"/>
    </source>
</evidence>
<dbReference type="EMBL" id="JARKIK010000055">
    <property type="protein sequence ID" value="KAK8733135.1"/>
    <property type="molecule type" value="Genomic_DNA"/>
</dbReference>
<evidence type="ECO:0000256" key="1">
    <source>
        <dbReference type="ARBA" id="ARBA00004613"/>
    </source>
</evidence>
<dbReference type="GO" id="GO:0005576">
    <property type="term" value="C:extracellular region"/>
    <property type="evidence" value="ECO:0007669"/>
    <property type="project" value="UniProtKB-SubCell"/>
</dbReference>
<dbReference type="GO" id="GO:0005520">
    <property type="term" value="F:insulin-like growth factor binding"/>
    <property type="evidence" value="ECO:0007669"/>
    <property type="project" value="InterPro"/>
</dbReference>
<dbReference type="GO" id="GO:0001558">
    <property type="term" value="P:regulation of cell growth"/>
    <property type="evidence" value="ECO:0007669"/>
    <property type="project" value="InterPro"/>
</dbReference>
<comment type="subcellular location">
    <subcellularLocation>
        <location evidence="1">Secreted</location>
    </subcellularLocation>
</comment>
<dbReference type="SMART" id="SM00121">
    <property type="entry name" value="IB"/>
    <property type="match status" value="1"/>
</dbReference>
<keyword evidence="8" id="KW-1185">Reference proteome</keyword>
<feature type="domain" description="IGFBP N-terminal" evidence="6">
    <location>
        <begin position="39"/>
        <end position="117"/>
    </location>
</feature>
<dbReference type="InterPro" id="IPR009030">
    <property type="entry name" value="Growth_fac_rcpt_cys_sf"/>
</dbReference>
<dbReference type="PANTHER" id="PTHR14186:SF20">
    <property type="entry name" value="CYSTEINE-RICH MOTOR NEURON 1 PROTEIN-LIKE"/>
    <property type="match status" value="1"/>
</dbReference>
<dbReference type="SUPFAM" id="SSF57184">
    <property type="entry name" value="Growth factor receptor domain"/>
    <property type="match status" value="1"/>
</dbReference>
<evidence type="ECO:0000256" key="4">
    <source>
        <dbReference type="ARBA" id="ARBA00023157"/>
    </source>
</evidence>
<dbReference type="Gene3D" id="4.10.40.20">
    <property type="match status" value="1"/>
</dbReference>
<dbReference type="AlphaFoldDB" id="A0AAW0X0D3"/>
<evidence type="ECO:0000256" key="5">
    <source>
        <dbReference type="SAM" id="SignalP"/>
    </source>
</evidence>
<dbReference type="PANTHER" id="PTHR14186">
    <property type="entry name" value="INSULIN-LIKE GROWTH FACTOR BINDING PROTEIN-RELATED"/>
    <property type="match status" value="1"/>
</dbReference>
<gene>
    <name evidence="7" type="ORF">OTU49_006777</name>
</gene>
<dbReference type="InterPro" id="IPR011390">
    <property type="entry name" value="IGFBP_rP_mac25"/>
</dbReference>
<keyword evidence="2" id="KW-0964">Secreted</keyword>
<keyword evidence="3 5" id="KW-0732">Signal</keyword>
<dbReference type="InterPro" id="IPR000867">
    <property type="entry name" value="IGFBP-like"/>
</dbReference>
<evidence type="ECO:0000256" key="3">
    <source>
        <dbReference type="ARBA" id="ARBA00022729"/>
    </source>
</evidence>
<feature type="non-terminal residue" evidence="7">
    <location>
        <position position="1"/>
    </location>
</feature>
<protein>
    <recommendedName>
        <fullName evidence="6">IGFBP N-terminal domain-containing protein</fullName>
    </recommendedName>
</protein>
<comment type="caution">
    <text evidence="7">The sequence shown here is derived from an EMBL/GenBank/DDBJ whole genome shotgun (WGS) entry which is preliminary data.</text>
</comment>
<feature type="chain" id="PRO_5043833398" description="IGFBP N-terminal domain-containing protein" evidence="5">
    <location>
        <begin position="46"/>
        <end position="121"/>
    </location>
</feature>
<evidence type="ECO:0000256" key="2">
    <source>
        <dbReference type="ARBA" id="ARBA00022525"/>
    </source>
</evidence>
<dbReference type="PROSITE" id="PS51323">
    <property type="entry name" value="IGFBP_N_2"/>
    <property type="match status" value="1"/>
</dbReference>
<dbReference type="Pfam" id="PF00219">
    <property type="entry name" value="IGFBP"/>
    <property type="match status" value="1"/>
</dbReference>
<reference evidence="7 8" key="1">
    <citation type="journal article" date="2024" name="BMC Genomics">
        <title>Genome assembly of redclaw crayfish (Cherax quadricarinatus) provides insights into its immune adaptation and hypoxia tolerance.</title>
        <authorList>
            <person name="Liu Z."/>
            <person name="Zheng J."/>
            <person name="Li H."/>
            <person name="Fang K."/>
            <person name="Wang S."/>
            <person name="He J."/>
            <person name="Zhou D."/>
            <person name="Weng S."/>
            <person name="Chi M."/>
            <person name="Gu Z."/>
            <person name="He J."/>
            <person name="Li F."/>
            <person name="Wang M."/>
        </authorList>
    </citation>
    <scope>NUCLEOTIDE SEQUENCE [LARGE SCALE GENOMIC DNA]</scope>
    <source>
        <strain evidence="7">ZL_2023a</strain>
    </source>
</reference>
<organism evidence="7 8">
    <name type="scientific">Cherax quadricarinatus</name>
    <name type="common">Australian red claw crayfish</name>
    <dbReference type="NCBI Taxonomy" id="27406"/>
    <lineage>
        <taxon>Eukaryota</taxon>
        <taxon>Metazoa</taxon>
        <taxon>Ecdysozoa</taxon>
        <taxon>Arthropoda</taxon>
        <taxon>Crustacea</taxon>
        <taxon>Multicrustacea</taxon>
        <taxon>Malacostraca</taxon>
        <taxon>Eumalacostraca</taxon>
        <taxon>Eucarida</taxon>
        <taxon>Decapoda</taxon>
        <taxon>Pleocyemata</taxon>
        <taxon>Astacidea</taxon>
        <taxon>Parastacoidea</taxon>
        <taxon>Parastacidae</taxon>
        <taxon>Cherax</taxon>
    </lineage>
</organism>
<feature type="signal peptide" evidence="5">
    <location>
        <begin position="1"/>
        <end position="45"/>
    </location>
</feature>
<accession>A0AAW0X0D3</accession>
<name>A0AAW0X0D3_CHEQU</name>
<dbReference type="Proteomes" id="UP001445076">
    <property type="component" value="Unassembled WGS sequence"/>
</dbReference>
<proteinExistence type="predicted"/>
<evidence type="ECO:0000259" key="6">
    <source>
        <dbReference type="PROSITE" id="PS51323"/>
    </source>
</evidence>
<dbReference type="GO" id="GO:0009966">
    <property type="term" value="P:regulation of signal transduction"/>
    <property type="evidence" value="ECO:0007669"/>
    <property type="project" value="TreeGrafter"/>
</dbReference>